<name>A0A3L8PL46_9ACTN</name>
<organism evidence="3 4">
    <name type="scientific">Aeromicrobium phragmitis</name>
    <dbReference type="NCBI Taxonomy" id="2478914"/>
    <lineage>
        <taxon>Bacteria</taxon>
        <taxon>Bacillati</taxon>
        <taxon>Actinomycetota</taxon>
        <taxon>Actinomycetes</taxon>
        <taxon>Propionibacteriales</taxon>
        <taxon>Nocardioidaceae</taxon>
        <taxon>Aeromicrobium</taxon>
    </lineage>
</organism>
<dbReference type="Proteomes" id="UP000282515">
    <property type="component" value="Unassembled WGS sequence"/>
</dbReference>
<dbReference type="RefSeq" id="WP_121794120.1">
    <property type="nucleotide sequence ID" value="NZ_RDBF01000005.1"/>
</dbReference>
<comment type="caution">
    <text evidence="3">The sequence shown here is derived from an EMBL/GenBank/DDBJ whole genome shotgun (WGS) entry which is preliminary data.</text>
</comment>
<protein>
    <submittedName>
        <fullName evidence="3">Septum formation initiator family protein</fullName>
    </submittedName>
</protein>
<feature type="coiled-coil region" evidence="1">
    <location>
        <begin position="71"/>
        <end position="98"/>
    </location>
</feature>
<keyword evidence="4" id="KW-1185">Reference proteome</keyword>
<keyword evidence="2" id="KW-0472">Membrane</keyword>
<accession>A0A3L8PL46</accession>
<dbReference type="EMBL" id="RDBF01000005">
    <property type="protein sequence ID" value="RLV55924.1"/>
    <property type="molecule type" value="Genomic_DNA"/>
</dbReference>
<dbReference type="AlphaFoldDB" id="A0A3L8PL46"/>
<reference evidence="3 4" key="1">
    <citation type="submission" date="2018-10" db="EMBL/GenBank/DDBJ databases">
        <title>Aeromicrobium sp. 9W16Y-2 whole genome shotgun sequence.</title>
        <authorList>
            <person name="Li F."/>
        </authorList>
    </citation>
    <scope>NUCLEOTIDE SEQUENCE [LARGE SCALE GENOMIC DNA]</scope>
    <source>
        <strain evidence="3 4">9W16Y-2</strain>
    </source>
</reference>
<proteinExistence type="predicted"/>
<gene>
    <name evidence="3" type="ORF">D9V41_08455</name>
</gene>
<evidence type="ECO:0000256" key="1">
    <source>
        <dbReference type="SAM" id="Coils"/>
    </source>
</evidence>
<evidence type="ECO:0000256" key="2">
    <source>
        <dbReference type="SAM" id="Phobius"/>
    </source>
</evidence>
<feature type="transmembrane region" description="Helical" evidence="2">
    <location>
        <begin position="42"/>
        <end position="64"/>
    </location>
</feature>
<keyword evidence="2" id="KW-1133">Transmembrane helix</keyword>
<keyword evidence="1" id="KW-0175">Coiled coil</keyword>
<keyword evidence="2" id="KW-0812">Transmembrane</keyword>
<dbReference type="OrthoDB" id="4792842at2"/>
<sequence length="139" mass="14579">MSARGTAAAHAGRALVARGQEVRSAGLRLVAPVRQRAHKAPFVVVLLGVLGLGLVGLIVMSTLMQAQSFQLSELSRESESLQIQRQALERELQELQSPQSLAEKAAEDGMVPPATPVFLRLTDGAVIGQPVPAEPGGAP</sequence>
<evidence type="ECO:0000313" key="3">
    <source>
        <dbReference type="EMBL" id="RLV55924.1"/>
    </source>
</evidence>
<evidence type="ECO:0000313" key="4">
    <source>
        <dbReference type="Proteomes" id="UP000282515"/>
    </source>
</evidence>